<evidence type="ECO:0000259" key="1">
    <source>
        <dbReference type="PROSITE" id="PS50943"/>
    </source>
</evidence>
<feature type="domain" description="HTH cro/C1-type" evidence="1">
    <location>
        <begin position="21"/>
        <end position="59"/>
    </location>
</feature>
<name>D1A9L1_THECD</name>
<sequence length="272" mass="30336">MAPRRRRSSVSPPLPAFGRQLRRYREEAGLTQESLGRRANNGRGVTGQYVGQVESGRTRCSREFAETMDRELKAGGRLLELWDDLVLDSAFPIWFDWPSIEAEAVMIQPHQPLPVHGLLQTPDYAAALLKDNREAVEARLHRQRILTGSEPPPPVFSLPLDEVALYHETGSPAITKERLEHLLALEELPNITIQVVPSRGEHPGNSGAFNLATPEDRSEVVYADSAIRGLTINDPDDLATITTTLIAVRSLALPSAQSREMIRRAVEERWSQ</sequence>
<dbReference type="Pfam" id="PF13560">
    <property type="entry name" value="HTH_31"/>
    <property type="match status" value="1"/>
</dbReference>
<dbReference type="eggNOG" id="COG1476">
    <property type="taxonomic scope" value="Bacteria"/>
</dbReference>
<evidence type="ECO:0000313" key="3">
    <source>
        <dbReference type="Proteomes" id="UP000001918"/>
    </source>
</evidence>
<dbReference type="InterPro" id="IPR010982">
    <property type="entry name" value="Lambda_DNA-bd_dom_sf"/>
</dbReference>
<gene>
    <name evidence="2" type="ordered locus">Tcur_3156</name>
</gene>
<accession>D1A9L1</accession>
<dbReference type="Pfam" id="PF19054">
    <property type="entry name" value="DUF5753"/>
    <property type="match status" value="1"/>
</dbReference>
<dbReference type="SUPFAM" id="SSF47413">
    <property type="entry name" value="lambda repressor-like DNA-binding domains"/>
    <property type="match status" value="1"/>
</dbReference>
<dbReference type="Gene3D" id="1.10.260.40">
    <property type="entry name" value="lambda repressor-like DNA-binding domains"/>
    <property type="match status" value="1"/>
</dbReference>
<dbReference type="CDD" id="cd00093">
    <property type="entry name" value="HTH_XRE"/>
    <property type="match status" value="1"/>
</dbReference>
<evidence type="ECO:0000313" key="2">
    <source>
        <dbReference type="EMBL" id="ACY98697.1"/>
    </source>
</evidence>
<reference evidence="2 3" key="1">
    <citation type="journal article" date="2011" name="Stand. Genomic Sci.">
        <title>Complete genome sequence of Thermomonospora curvata type strain (B9).</title>
        <authorList>
            <person name="Chertkov O."/>
            <person name="Sikorski J."/>
            <person name="Nolan M."/>
            <person name="Lapidus A."/>
            <person name="Lucas S."/>
            <person name="Del Rio T.G."/>
            <person name="Tice H."/>
            <person name="Cheng J.F."/>
            <person name="Goodwin L."/>
            <person name="Pitluck S."/>
            <person name="Liolios K."/>
            <person name="Ivanova N."/>
            <person name="Mavromatis K."/>
            <person name="Mikhailova N."/>
            <person name="Ovchinnikova G."/>
            <person name="Pati A."/>
            <person name="Chen A."/>
            <person name="Palaniappan K."/>
            <person name="Djao O.D."/>
            <person name="Land M."/>
            <person name="Hauser L."/>
            <person name="Chang Y.J."/>
            <person name="Jeffries C.D."/>
            <person name="Brettin T."/>
            <person name="Han C."/>
            <person name="Detter J.C."/>
            <person name="Rohde M."/>
            <person name="Goker M."/>
            <person name="Woyke T."/>
            <person name="Bristow J."/>
            <person name="Eisen J.A."/>
            <person name="Markowitz V."/>
            <person name="Hugenholtz P."/>
            <person name="Klenk H.P."/>
            <person name="Kyrpides N.C."/>
        </authorList>
    </citation>
    <scope>NUCLEOTIDE SEQUENCE [LARGE SCALE GENOMIC DNA]</scope>
    <source>
        <strain evidence="3">ATCC 19995 / DSM 43183 / JCM 3096 / KCTC 9072 / NBRC 15933 / NCIMB 10081 / Henssen B9</strain>
    </source>
</reference>
<dbReference type="RefSeq" id="WP_012853481.1">
    <property type="nucleotide sequence ID" value="NC_013510.1"/>
</dbReference>
<dbReference type="HOGENOM" id="CLU_055817_0_0_11"/>
<dbReference type="GO" id="GO:0003677">
    <property type="term" value="F:DNA binding"/>
    <property type="evidence" value="ECO:0007669"/>
    <property type="project" value="InterPro"/>
</dbReference>
<dbReference type="OrthoDB" id="3469353at2"/>
<dbReference type="KEGG" id="tcu:Tcur_3156"/>
<dbReference type="InterPro" id="IPR001387">
    <property type="entry name" value="Cro/C1-type_HTH"/>
</dbReference>
<proteinExistence type="predicted"/>
<dbReference type="AlphaFoldDB" id="D1A9L1"/>
<dbReference type="EMBL" id="CP001738">
    <property type="protein sequence ID" value="ACY98697.1"/>
    <property type="molecule type" value="Genomic_DNA"/>
</dbReference>
<protein>
    <submittedName>
        <fullName evidence="2">Helix-turn-helix domain protein</fullName>
    </submittedName>
</protein>
<dbReference type="SMART" id="SM00530">
    <property type="entry name" value="HTH_XRE"/>
    <property type="match status" value="1"/>
</dbReference>
<dbReference type="Proteomes" id="UP000001918">
    <property type="component" value="Chromosome"/>
</dbReference>
<dbReference type="STRING" id="471852.Tcur_3156"/>
<organism evidence="2 3">
    <name type="scientific">Thermomonospora curvata (strain ATCC 19995 / DSM 43183 / JCM 3096 / KCTC 9072 / NBRC 15933 / NCIMB 10081 / Henssen B9)</name>
    <dbReference type="NCBI Taxonomy" id="471852"/>
    <lineage>
        <taxon>Bacteria</taxon>
        <taxon>Bacillati</taxon>
        <taxon>Actinomycetota</taxon>
        <taxon>Actinomycetes</taxon>
        <taxon>Streptosporangiales</taxon>
        <taxon>Thermomonosporaceae</taxon>
        <taxon>Thermomonospora</taxon>
    </lineage>
</organism>
<keyword evidence="3" id="KW-1185">Reference proteome</keyword>
<dbReference type="PROSITE" id="PS50943">
    <property type="entry name" value="HTH_CROC1"/>
    <property type="match status" value="1"/>
</dbReference>
<dbReference type="InterPro" id="IPR043917">
    <property type="entry name" value="DUF5753"/>
</dbReference>